<accession>A0AA41L751</accession>
<sequence length="423" mass="44681">MLPVKPEAVLYLVVGAEQVECGVLAGGAWVDGSVRQLPCGQASRLAGVLDDIAASLAEVAMPRTRRVQAIVADIWLASLTMPWSVEQRGAGARGYALAQLVDGGAAVEDADLVRIDAAPPGQARLVFGYPAALIDGLERLAERAGAPLASVLPYSVAAWIAERGPQQGAARVLGLCDQRMLLVCHGTTRLDAVTARTSAAGIEGLHGLWDRMQLCEPHLAKLPALSCLDLSATAPLCRLQLAASVPRRASALDAVMDRPQPAVLRWALAIAALGCAAVVVAQAAQQVSATRVLQQQWAARPVRASVAPAGRIWQRDELDKVRSVNRAVATLNLPVAAMLLALRPPADIGVVLLSVELAGGADQERPAPVTIRAQAGSGAEMARYVAFVGEQKPFHSAVLLEHELNNLGPERVYRFTLEAQWSE</sequence>
<comment type="caution">
    <text evidence="1">The sequence shown here is derived from an EMBL/GenBank/DDBJ whole genome shotgun (WGS) entry which is preliminary data.</text>
</comment>
<dbReference type="EMBL" id="JALJZU010000010">
    <property type="protein sequence ID" value="MCP2011051.1"/>
    <property type="molecule type" value="Genomic_DNA"/>
</dbReference>
<evidence type="ECO:0000313" key="1">
    <source>
        <dbReference type="EMBL" id="MBV6323967.1"/>
    </source>
</evidence>
<reference evidence="2" key="2">
    <citation type="submission" date="2022-03" db="EMBL/GenBank/DDBJ databases">
        <title>Genome Encyclopedia of Bacteria and Archaea VI: Functional Genomics of Type Strains.</title>
        <authorList>
            <person name="Whitman W."/>
        </authorList>
    </citation>
    <scope>NUCLEOTIDE SEQUENCE</scope>
    <source>
        <strain evidence="2">HSC-15S17</strain>
    </source>
</reference>
<evidence type="ECO:0000313" key="2">
    <source>
        <dbReference type="EMBL" id="MCP2011051.1"/>
    </source>
</evidence>
<dbReference type="Proteomes" id="UP001155901">
    <property type="component" value="Unassembled WGS sequence"/>
</dbReference>
<name>A0AA41L751_9BURK</name>
<dbReference type="EMBL" id="JAHTGR010000014">
    <property type="protein sequence ID" value="MBV6323967.1"/>
    <property type="molecule type" value="Genomic_DNA"/>
</dbReference>
<dbReference type="RefSeq" id="WP_217944925.1">
    <property type="nucleotide sequence ID" value="NZ_JAHTGR010000014.1"/>
</dbReference>
<proteinExistence type="predicted"/>
<gene>
    <name evidence="1" type="ORF">KVP70_23815</name>
    <name evidence="2" type="ORF">L1274_004797</name>
</gene>
<dbReference type="Proteomes" id="UP001162889">
    <property type="component" value="Unassembled WGS sequence"/>
</dbReference>
<evidence type="ECO:0000313" key="3">
    <source>
        <dbReference type="Proteomes" id="UP001155901"/>
    </source>
</evidence>
<dbReference type="AlphaFoldDB" id="A0AA41L751"/>
<organism evidence="1 3">
    <name type="scientific">Duganella violaceipulchra</name>
    <dbReference type="NCBI Taxonomy" id="2849652"/>
    <lineage>
        <taxon>Bacteria</taxon>
        <taxon>Pseudomonadati</taxon>
        <taxon>Pseudomonadota</taxon>
        <taxon>Betaproteobacteria</taxon>
        <taxon>Burkholderiales</taxon>
        <taxon>Oxalobacteraceae</taxon>
        <taxon>Telluria group</taxon>
        <taxon>Duganella</taxon>
    </lineage>
</organism>
<evidence type="ECO:0000313" key="4">
    <source>
        <dbReference type="Proteomes" id="UP001162889"/>
    </source>
</evidence>
<reference evidence="1" key="1">
    <citation type="submission" date="2021-07" db="EMBL/GenBank/DDBJ databases">
        <title>Characterization of violacein-producing bacteria and related species.</title>
        <authorList>
            <person name="Wilson H.S."/>
            <person name="De Leon M.E."/>
        </authorList>
    </citation>
    <scope>NUCLEOTIDE SEQUENCE</scope>
    <source>
        <strain evidence="1">HSC-15S17</strain>
    </source>
</reference>
<keyword evidence="4" id="KW-1185">Reference proteome</keyword>
<protein>
    <submittedName>
        <fullName evidence="1">Uncharacterized protein</fullName>
    </submittedName>
</protein>